<sequence length="95" mass="11141">MLKCKNVHRKTSGRITLKHGTLLVPTERELRCQFLNCSNEVQRQLAVQRKSLENAEAKEQLAHRVVLAECGHFLIQSKEFVQQKQHRIFCWADEQ</sequence>
<evidence type="ECO:0000313" key="1">
    <source>
        <dbReference type="Proteomes" id="UP000050741"/>
    </source>
</evidence>
<organism evidence="1 2">
    <name type="scientific">Globodera pallida</name>
    <name type="common">Potato cyst nematode worm</name>
    <name type="synonym">Heterodera pallida</name>
    <dbReference type="NCBI Taxonomy" id="36090"/>
    <lineage>
        <taxon>Eukaryota</taxon>
        <taxon>Metazoa</taxon>
        <taxon>Ecdysozoa</taxon>
        <taxon>Nematoda</taxon>
        <taxon>Chromadorea</taxon>
        <taxon>Rhabditida</taxon>
        <taxon>Tylenchina</taxon>
        <taxon>Tylenchomorpha</taxon>
        <taxon>Tylenchoidea</taxon>
        <taxon>Heteroderidae</taxon>
        <taxon>Heteroderinae</taxon>
        <taxon>Globodera</taxon>
    </lineage>
</organism>
<dbReference type="AlphaFoldDB" id="A0A183BWM3"/>
<name>A0A183BWM3_GLOPA</name>
<accession>A0A183BWM3</accession>
<reference evidence="2" key="3">
    <citation type="submission" date="2016-06" db="UniProtKB">
        <authorList>
            <consortium name="WormBaseParasite"/>
        </authorList>
    </citation>
    <scope>IDENTIFICATION</scope>
</reference>
<reference evidence="1" key="1">
    <citation type="submission" date="2013-12" db="EMBL/GenBank/DDBJ databases">
        <authorList>
            <person name="Aslett M."/>
        </authorList>
    </citation>
    <scope>NUCLEOTIDE SEQUENCE [LARGE SCALE GENOMIC DNA]</scope>
    <source>
        <strain evidence="1">Lindley</strain>
    </source>
</reference>
<dbReference type="WBParaSite" id="GPLIN_000501200">
    <property type="protein sequence ID" value="GPLIN_000501200"/>
    <property type="gene ID" value="GPLIN_000501200"/>
</dbReference>
<reference evidence="1" key="2">
    <citation type="submission" date="2014-05" db="EMBL/GenBank/DDBJ databases">
        <title>The genome and life-stage specific transcriptomes of Globodera pallida elucidate key aspects of plant parasitism by a cyst nematode.</title>
        <authorList>
            <person name="Cotton J.A."/>
            <person name="Lilley C.J."/>
            <person name="Jones L.M."/>
            <person name="Kikuchi T."/>
            <person name="Reid A.J."/>
            <person name="Thorpe P."/>
            <person name="Tsai I.J."/>
            <person name="Beasley H."/>
            <person name="Blok V."/>
            <person name="Cock P.J.A."/>
            <person name="Van den Akker S.E."/>
            <person name="Holroyd N."/>
            <person name="Hunt M."/>
            <person name="Mantelin S."/>
            <person name="Naghra H."/>
            <person name="Pain A."/>
            <person name="Palomares-Rius J.E."/>
            <person name="Zarowiecki M."/>
            <person name="Berriman M."/>
            <person name="Jones J.T."/>
            <person name="Urwin P.E."/>
        </authorList>
    </citation>
    <scope>NUCLEOTIDE SEQUENCE [LARGE SCALE GENOMIC DNA]</scope>
    <source>
        <strain evidence="1">Lindley</strain>
    </source>
</reference>
<dbReference type="Proteomes" id="UP000050741">
    <property type="component" value="Unassembled WGS sequence"/>
</dbReference>
<evidence type="ECO:0000313" key="2">
    <source>
        <dbReference type="WBParaSite" id="GPLIN_000501200"/>
    </source>
</evidence>
<protein>
    <submittedName>
        <fullName evidence="2">Uncharacterized protein</fullName>
    </submittedName>
</protein>
<keyword evidence="1" id="KW-1185">Reference proteome</keyword>
<proteinExistence type="predicted"/>